<dbReference type="SUPFAM" id="SSF110849">
    <property type="entry name" value="ParB/Sulfiredoxin"/>
    <property type="match status" value="1"/>
</dbReference>
<dbReference type="STRING" id="401562.NS365_16720"/>
<proteinExistence type="inferred from homology"/>
<dbReference type="GO" id="GO:0007059">
    <property type="term" value="P:chromosome segregation"/>
    <property type="evidence" value="ECO:0007669"/>
    <property type="project" value="TreeGrafter"/>
</dbReference>
<comment type="caution">
    <text evidence="4">The sequence shown here is derived from an EMBL/GenBank/DDBJ whole genome shotgun (WGS) entry which is preliminary data.</text>
</comment>
<dbReference type="NCBIfam" id="TIGR03454">
    <property type="entry name" value="partition_RepB"/>
    <property type="match status" value="1"/>
</dbReference>
<comment type="similarity">
    <text evidence="1">Belongs to the ParB family.</text>
</comment>
<dbReference type="NCBIfam" id="TIGR00180">
    <property type="entry name" value="parB_part"/>
    <property type="match status" value="1"/>
</dbReference>
<dbReference type="Proteomes" id="UP000078272">
    <property type="component" value="Unassembled WGS sequence"/>
</dbReference>
<gene>
    <name evidence="4" type="ORF">NS226_04470</name>
</gene>
<dbReference type="RefSeq" id="WP_058633973.1">
    <property type="nucleotide sequence ID" value="NZ_LDPZ01000009.1"/>
</dbReference>
<dbReference type="InterPro" id="IPR050336">
    <property type="entry name" value="Chromosome_partition/occlusion"/>
</dbReference>
<dbReference type="OrthoDB" id="7908920at2"/>
<dbReference type="InterPro" id="IPR017819">
    <property type="entry name" value="Plasmid_partition_RepB"/>
</dbReference>
<dbReference type="SMART" id="SM00470">
    <property type="entry name" value="ParB"/>
    <property type="match status" value="1"/>
</dbReference>
<dbReference type="Gene3D" id="1.10.10.2830">
    <property type="match status" value="1"/>
</dbReference>
<dbReference type="InterPro" id="IPR037972">
    <property type="entry name" value="RepB_N"/>
</dbReference>
<evidence type="ECO:0000313" key="4">
    <source>
        <dbReference type="EMBL" id="KTQ97410.1"/>
    </source>
</evidence>
<evidence type="ECO:0000256" key="2">
    <source>
        <dbReference type="SAM" id="MobiDB-lite"/>
    </source>
</evidence>
<evidence type="ECO:0000256" key="1">
    <source>
        <dbReference type="ARBA" id="ARBA00006295"/>
    </source>
</evidence>
<dbReference type="Pfam" id="PF07506">
    <property type="entry name" value="RepB"/>
    <property type="match status" value="1"/>
</dbReference>
<dbReference type="PATRIC" id="fig|401562.3.peg.5101"/>
<name>A0A175RBL9_9HYPH</name>
<feature type="region of interest" description="Disordered" evidence="2">
    <location>
        <begin position="1"/>
        <end position="53"/>
    </location>
</feature>
<accession>A0A175RBL9</accession>
<dbReference type="GO" id="GO:0003677">
    <property type="term" value="F:DNA binding"/>
    <property type="evidence" value="ECO:0007669"/>
    <property type="project" value="InterPro"/>
</dbReference>
<dbReference type="GO" id="GO:0005694">
    <property type="term" value="C:chromosome"/>
    <property type="evidence" value="ECO:0007669"/>
    <property type="project" value="TreeGrafter"/>
</dbReference>
<feature type="region of interest" description="Disordered" evidence="2">
    <location>
        <begin position="324"/>
        <end position="343"/>
    </location>
</feature>
<evidence type="ECO:0000313" key="5">
    <source>
        <dbReference type="Proteomes" id="UP000078272"/>
    </source>
</evidence>
<dbReference type="CDD" id="cd16405">
    <property type="entry name" value="RepB_like_N"/>
    <property type="match status" value="1"/>
</dbReference>
<dbReference type="InterPro" id="IPR036086">
    <property type="entry name" value="ParB/Sulfiredoxin_sf"/>
</dbReference>
<dbReference type="AlphaFoldDB" id="A0A175RBL9"/>
<feature type="domain" description="ParB-like N-terminal" evidence="3">
    <location>
        <begin position="65"/>
        <end position="158"/>
    </location>
</feature>
<dbReference type="SUPFAM" id="SSF109709">
    <property type="entry name" value="KorB DNA-binding domain-like"/>
    <property type="match status" value="1"/>
</dbReference>
<dbReference type="EMBL" id="LDPZ01000009">
    <property type="protein sequence ID" value="KTQ97410.1"/>
    <property type="molecule type" value="Genomic_DNA"/>
</dbReference>
<dbReference type="Pfam" id="PF02195">
    <property type="entry name" value="ParB_N"/>
    <property type="match status" value="1"/>
</dbReference>
<dbReference type="InterPro" id="IPR011111">
    <property type="entry name" value="Plasmid_RepB"/>
</dbReference>
<protein>
    <submittedName>
        <fullName evidence="4">Chromosome partitioning protein ParB</fullName>
    </submittedName>
</protein>
<dbReference type="Gene3D" id="3.90.1530.30">
    <property type="match status" value="1"/>
</dbReference>
<feature type="compositionally biased region" description="Polar residues" evidence="2">
    <location>
        <begin position="33"/>
        <end position="46"/>
    </location>
</feature>
<organism evidence="4 5">
    <name type="scientific">Aureimonas ureilytica</name>
    <dbReference type="NCBI Taxonomy" id="401562"/>
    <lineage>
        <taxon>Bacteria</taxon>
        <taxon>Pseudomonadati</taxon>
        <taxon>Pseudomonadota</taxon>
        <taxon>Alphaproteobacteria</taxon>
        <taxon>Hyphomicrobiales</taxon>
        <taxon>Aurantimonadaceae</taxon>
        <taxon>Aureimonas</taxon>
    </lineage>
</organism>
<dbReference type="InterPro" id="IPR003115">
    <property type="entry name" value="ParB_N"/>
</dbReference>
<reference evidence="4 5" key="1">
    <citation type="journal article" date="2016" name="Front. Microbiol.">
        <title>Genomic Resource of Rice Seed Associated Bacteria.</title>
        <authorList>
            <person name="Midha S."/>
            <person name="Bansal K."/>
            <person name="Sharma S."/>
            <person name="Kumar N."/>
            <person name="Patil P.P."/>
            <person name="Chaudhry V."/>
            <person name="Patil P.B."/>
        </authorList>
    </citation>
    <scope>NUCLEOTIDE SEQUENCE [LARGE SCALE GENOMIC DNA]</scope>
    <source>
        <strain evidence="4 5">NS226</strain>
    </source>
</reference>
<sequence>MNKRSKSIASIFATRPDAAPLSSDNEARLPRVSSGSVRSMKESFSQIERENETLRQSLSEGARIVEIDPFLIDPSPYADRYPDDENAESFEALVTSMAENGQEVPVLLRTHPLDASRFQTAFGHRRVRAARTLNRPVRAIVREMDDEALALAQGIENSARQDLTFIERAVFAARLEEAGQSRAVIGRALSVDKAEVSKLIAVARSVPEPVLRQIGRAPKVGRTRWQALVEALNGEGAIQRVQRLLFDQLPGLSSDERFAAVLEAAKRRPTPAPVERSIIGHSGRRLAQLSAKERDTKLVIDRDLGLGFADFIARHLPDLFDAYERERGNSGSPADACPSEDRS</sequence>
<evidence type="ECO:0000259" key="3">
    <source>
        <dbReference type="SMART" id="SM00470"/>
    </source>
</evidence>
<dbReference type="PANTHER" id="PTHR33375">
    <property type="entry name" value="CHROMOSOME-PARTITIONING PROTEIN PARB-RELATED"/>
    <property type="match status" value="1"/>
</dbReference>
<dbReference type="InterPro" id="IPR004437">
    <property type="entry name" value="ParB/RepB/Spo0J"/>
</dbReference>
<dbReference type="PANTHER" id="PTHR33375:SF1">
    <property type="entry name" value="CHROMOSOME-PARTITIONING PROTEIN PARB-RELATED"/>
    <property type="match status" value="1"/>
</dbReference>